<proteinExistence type="predicted"/>
<evidence type="ECO:0000313" key="2">
    <source>
        <dbReference type="Proteomes" id="UP001623041"/>
    </source>
</evidence>
<dbReference type="Proteomes" id="UP001623041">
    <property type="component" value="Unassembled WGS sequence"/>
</dbReference>
<protein>
    <recommendedName>
        <fullName evidence="3">DUF2442 domain-containing protein</fullName>
    </recommendedName>
</protein>
<name>A0ABW8RSH1_9BACI</name>
<reference evidence="1 2" key="1">
    <citation type="submission" date="2024-11" db="EMBL/GenBank/DDBJ databases">
        <authorList>
            <person name="Lucas J.A."/>
        </authorList>
    </citation>
    <scope>NUCLEOTIDE SEQUENCE [LARGE SCALE GENOMIC DNA]</scope>
    <source>
        <strain evidence="1 2">Z 5.4</strain>
    </source>
</reference>
<organism evidence="1 2">
    <name type="scientific">Bacillus salipaludis</name>
    <dbReference type="NCBI Taxonomy" id="2547811"/>
    <lineage>
        <taxon>Bacteria</taxon>
        <taxon>Bacillati</taxon>
        <taxon>Bacillota</taxon>
        <taxon>Bacilli</taxon>
        <taxon>Bacillales</taxon>
        <taxon>Bacillaceae</taxon>
        <taxon>Bacillus</taxon>
    </lineage>
</organism>
<sequence>MNYNDVYFLEFPSDGVFKLLMDDKIIDTTSISYATVNCDGMRILFLKSQKWKLEQINSDLGVLCWDDTSNHW</sequence>
<evidence type="ECO:0000313" key="1">
    <source>
        <dbReference type="EMBL" id="MFK9095497.1"/>
    </source>
</evidence>
<dbReference type="EMBL" id="JBJHQH010000053">
    <property type="protein sequence ID" value="MFK9095497.1"/>
    <property type="molecule type" value="Genomic_DNA"/>
</dbReference>
<gene>
    <name evidence="1" type="ORF">ACJEBI_29150</name>
</gene>
<dbReference type="RefSeq" id="WP_406583878.1">
    <property type="nucleotide sequence ID" value="NZ_JBJHQH010000053.1"/>
</dbReference>
<accession>A0ABW8RSH1</accession>
<keyword evidence="2" id="KW-1185">Reference proteome</keyword>
<evidence type="ECO:0008006" key="3">
    <source>
        <dbReference type="Google" id="ProtNLM"/>
    </source>
</evidence>
<comment type="caution">
    <text evidence="1">The sequence shown here is derived from an EMBL/GenBank/DDBJ whole genome shotgun (WGS) entry which is preliminary data.</text>
</comment>